<dbReference type="InterPro" id="IPR006638">
    <property type="entry name" value="Elp3/MiaA/NifB-like_rSAM"/>
</dbReference>
<dbReference type="Pfam" id="PF04055">
    <property type="entry name" value="Radical_SAM"/>
    <property type="match status" value="1"/>
</dbReference>
<evidence type="ECO:0000256" key="3">
    <source>
        <dbReference type="ARBA" id="ARBA00023014"/>
    </source>
</evidence>
<evidence type="ECO:0000313" key="6">
    <source>
        <dbReference type="EMBL" id="TCU84654.1"/>
    </source>
</evidence>
<dbReference type="GO" id="GO:0016829">
    <property type="term" value="F:lyase activity"/>
    <property type="evidence" value="ECO:0007669"/>
    <property type="project" value="UniProtKB-KW"/>
</dbReference>
<name>A0A4R3UCL1_ROSSA</name>
<evidence type="ECO:0000256" key="1">
    <source>
        <dbReference type="ARBA" id="ARBA00022723"/>
    </source>
</evidence>
<organism evidence="6 7">
    <name type="scientific">Roseateles saccharophilus</name>
    <name type="common">Pseudomonas saccharophila</name>
    <dbReference type="NCBI Taxonomy" id="304"/>
    <lineage>
        <taxon>Bacteria</taxon>
        <taxon>Pseudomonadati</taxon>
        <taxon>Pseudomonadota</taxon>
        <taxon>Betaproteobacteria</taxon>
        <taxon>Burkholderiales</taxon>
        <taxon>Sphaerotilaceae</taxon>
        <taxon>Roseateles</taxon>
    </lineage>
</organism>
<dbReference type="OrthoDB" id="9785699at2"/>
<keyword evidence="6" id="KW-0456">Lyase</keyword>
<dbReference type="PANTHER" id="PTHR43432">
    <property type="entry name" value="SLR0285 PROTEIN"/>
    <property type="match status" value="1"/>
</dbReference>
<keyword evidence="7" id="KW-1185">Reference proteome</keyword>
<dbReference type="Gene3D" id="3.80.30.30">
    <property type="match status" value="1"/>
</dbReference>
<dbReference type="EMBL" id="SMBU01000052">
    <property type="protein sequence ID" value="TCU84654.1"/>
    <property type="molecule type" value="Genomic_DNA"/>
</dbReference>
<dbReference type="InterPro" id="IPR007197">
    <property type="entry name" value="rSAM"/>
</dbReference>
<dbReference type="SMART" id="SM00729">
    <property type="entry name" value="Elp3"/>
    <property type="match status" value="1"/>
</dbReference>
<proteinExistence type="predicted"/>
<reference evidence="6 7" key="1">
    <citation type="submission" date="2019-03" db="EMBL/GenBank/DDBJ databases">
        <title>Genomic Encyclopedia of Type Strains, Phase IV (KMG-IV): sequencing the most valuable type-strain genomes for metagenomic binning, comparative biology and taxonomic classification.</title>
        <authorList>
            <person name="Goeker M."/>
        </authorList>
    </citation>
    <scope>NUCLEOTIDE SEQUENCE [LARGE SCALE GENOMIC DNA]</scope>
    <source>
        <strain evidence="6 7">DSM 654</strain>
    </source>
</reference>
<evidence type="ECO:0000256" key="4">
    <source>
        <dbReference type="SAM" id="MobiDB-lite"/>
    </source>
</evidence>
<keyword evidence="3" id="KW-0411">Iron-sulfur</keyword>
<dbReference type="PANTHER" id="PTHR43432:SF3">
    <property type="entry name" value="SLR0285 PROTEIN"/>
    <property type="match status" value="1"/>
</dbReference>
<gene>
    <name evidence="6" type="ORF">EV671_10527</name>
</gene>
<comment type="caution">
    <text evidence="6">The sequence shown here is derived from an EMBL/GenBank/DDBJ whole genome shotgun (WGS) entry which is preliminary data.</text>
</comment>
<protein>
    <submittedName>
        <fullName evidence="6">DNA repair photolyase</fullName>
    </submittedName>
</protein>
<dbReference type="SUPFAM" id="SSF102114">
    <property type="entry name" value="Radical SAM enzymes"/>
    <property type="match status" value="1"/>
</dbReference>
<evidence type="ECO:0000259" key="5">
    <source>
        <dbReference type="PROSITE" id="PS51918"/>
    </source>
</evidence>
<evidence type="ECO:0000256" key="2">
    <source>
        <dbReference type="ARBA" id="ARBA00023004"/>
    </source>
</evidence>
<dbReference type="InterPro" id="IPR058240">
    <property type="entry name" value="rSAM_sf"/>
</dbReference>
<dbReference type="SFLD" id="SFLDG01084">
    <property type="entry name" value="Uncharacterised_Radical_SAM_Su"/>
    <property type="match status" value="1"/>
</dbReference>
<accession>A0A4R3UCL1</accession>
<keyword evidence="2" id="KW-0408">Iron</keyword>
<feature type="domain" description="Radical SAM core" evidence="5">
    <location>
        <begin position="65"/>
        <end position="305"/>
    </location>
</feature>
<dbReference type="Proteomes" id="UP000295110">
    <property type="component" value="Unassembled WGS sequence"/>
</dbReference>
<dbReference type="GO" id="GO:0046872">
    <property type="term" value="F:metal ion binding"/>
    <property type="evidence" value="ECO:0007669"/>
    <property type="project" value="UniProtKB-KW"/>
</dbReference>
<dbReference type="GO" id="GO:0051536">
    <property type="term" value="F:iron-sulfur cluster binding"/>
    <property type="evidence" value="ECO:0007669"/>
    <property type="project" value="UniProtKB-KW"/>
</dbReference>
<dbReference type="AlphaFoldDB" id="A0A4R3UCL1"/>
<keyword evidence="1" id="KW-0479">Metal-binding</keyword>
<dbReference type="RefSeq" id="WP_132576516.1">
    <property type="nucleotide sequence ID" value="NZ_CBCSGL010000077.1"/>
</dbReference>
<dbReference type="CDD" id="cd01335">
    <property type="entry name" value="Radical_SAM"/>
    <property type="match status" value="1"/>
</dbReference>
<evidence type="ECO:0000313" key="7">
    <source>
        <dbReference type="Proteomes" id="UP000295110"/>
    </source>
</evidence>
<dbReference type="NCBIfam" id="NF033668">
    <property type="entry name" value="rSAM_PA0069"/>
    <property type="match status" value="1"/>
</dbReference>
<dbReference type="SFLD" id="SFLDS00029">
    <property type="entry name" value="Radical_SAM"/>
    <property type="match status" value="1"/>
</dbReference>
<dbReference type="PROSITE" id="PS51918">
    <property type="entry name" value="RADICAL_SAM"/>
    <property type="match status" value="1"/>
</dbReference>
<sequence>MNRPTTSTIHFVKGRGSGSNTQSRFLAAMKDRSEAEPPPFDEDDGEAPLATEVSEHKAKSIISRNDSPDIGFDQSINPYLGCEHGCIYCYARPTHAYIGLSPGRDFESKLFAKTNAAEILRKELNRPSYEPSVIALGANTDPYQPIERKLGITRAVLEVLQEFRAPVSITTKGAAITRDIDILSAMAAQGLARVNISLATMDADIARKMDPRAPSPKRRLEVVKALADAGIPVAIFTSPVIPALTDVDLERILQSAAEAGARYASYVMLRLPLEVRDLFVEWLEAHFPLRAQHVMSLVAQSHNGRDYNSTFGQRMRGTGVHADMVAQRFRIATRRYGMNQNRLTLDTSKFSRQRDSHQQQSLF</sequence>
<feature type="region of interest" description="Disordered" evidence="4">
    <location>
        <begin position="1"/>
        <end position="47"/>
    </location>
</feature>
<dbReference type="InterPro" id="IPR040086">
    <property type="entry name" value="MJ0683-like"/>
</dbReference>